<dbReference type="Proteomes" id="UP000240010">
    <property type="component" value="Unassembled WGS sequence"/>
</dbReference>
<organism evidence="1 2">
    <name type="scientific">Methylobacter tundripaludum</name>
    <dbReference type="NCBI Taxonomy" id="173365"/>
    <lineage>
        <taxon>Bacteria</taxon>
        <taxon>Pseudomonadati</taxon>
        <taxon>Pseudomonadota</taxon>
        <taxon>Gammaproteobacteria</taxon>
        <taxon>Methylococcales</taxon>
        <taxon>Methylococcaceae</taxon>
        <taxon>Methylobacter</taxon>
    </lineage>
</organism>
<reference evidence="1 2" key="1">
    <citation type="submission" date="2018-02" db="EMBL/GenBank/DDBJ databases">
        <title>Subsurface microbial communities from deep shales in Ohio and West Virginia, USA.</title>
        <authorList>
            <person name="Wrighton K."/>
        </authorList>
    </citation>
    <scope>NUCLEOTIDE SEQUENCE [LARGE SCALE GENOMIC DNA]</scope>
    <source>
        <strain evidence="1 2">OWC-DMM</strain>
    </source>
</reference>
<comment type="caution">
    <text evidence="1">The sequence shown here is derived from an EMBL/GenBank/DDBJ whole genome shotgun (WGS) entry which is preliminary data.</text>
</comment>
<proteinExistence type="predicted"/>
<dbReference type="EMBL" id="PTIZ01000006">
    <property type="protein sequence ID" value="PPK75468.1"/>
    <property type="molecule type" value="Genomic_DNA"/>
</dbReference>
<dbReference type="AlphaFoldDB" id="A0A2S6HDC4"/>
<evidence type="ECO:0000313" key="2">
    <source>
        <dbReference type="Proteomes" id="UP000240010"/>
    </source>
</evidence>
<name>A0A2S6HDC4_9GAMM</name>
<evidence type="ECO:0000313" key="1">
    <source>
        <dbReference type="EMBL" id="PPK75468.1"/>
    </source>
</evidence>
<sequence>MSPEEYNMIELSGCLGAARHAKNSVISIHALESLKNGRIINIYGYRV</sequence>
<gene>
    <name evidence="1" type="ORF">B0F87_106317</name>
</gene>
<protein>
    <submittedName>
        <fullName evidence="1">Uncharacterized protein</fullName>
    </submittedName>
</protein>
<accession>A0A2S6HDC4</accession>
<dbReference type="RefSeq" id="WP_181050114.1">
    <property type="nucleotide sequence ID" value="NZ_PTIZ01000006.1"/>
</dbReference>